<dbReference type="InterPro" id="IPR010128">
    <property type="entry name" value="ATPase_T1SS_PrtD-like"/>
</dbReference>
<dbReference type="InterPro" id="IPR039421">
    <property type="entry name" value="Type_1_exporter"/>
</dbReference>
<keyword evidence="4" id="KW-0547">Nucleotide-binding</keyword>
<keyword evidence="3 10" id="KW-0812">Transmembrane</keyword>
<proteinExistence type="inferred from homology"/>
<comment type="similarity">
    <text evidence="2">Belongs to the ABC transporter superfamily.</text>
</comment>
<feature type="transmembrane region" description="Helical" evidence="10">
    <location>
        <begin position="152"/>
        <end position="181"/>
    </location>
</feature>
<dbReference type="PANTHER" id="PTHR24221">
    <property type="entry name" value="ATP-BINDING CASSETTE SUB-FAMILY B"/>
    <property type="match status" value="1"/>
</dbReference>
<keyword evidence="5" id="KW-0067">ATP-binding</keyword>
<accession>A0ABS0P108</accession>
<reference evidence="13 14" key="1">
    <citation type="submission" date="2020-07" db="EMBL/GenBank/DDBJ databases">
        <title>Bradyrhizobium diversity isolated from nodules of indigenous legumes of Western Australia.</title>
        <authorList>
            <person name="Klepa M.S."/>
        </authorList>
    </citation>
    <scope>NUCLEOTIDE SEQUENCE [LARGE SCALE GENOMIC DNA]</scope>
    <source>
        <strain evidence="13 14">CNPSo 4019</strain>
    </source>
</reference>
<sequence length="592" mass="61544">MTATTSSASTPASGDLASAAIASCRTAFLTVGLFSAVLNLLMLTGSIYMLQVYDRVIPSHSIPTLIALSIAVAAAYAMQGLFDLLRQRILTRIGSALHAALWQPVVCNILRGPLRGGGANRGLQLSHDLDSVRSFLSGLGPTTLFDLPWMPLYLAGCFVLHPYLGWTLVVGAVLLFGIALLTEVLTRAPTRDASRAGAIRGVQLEAGRRNAEIVAALGMEQRLIDRMGAANGDLVAAQQRNADIAGSLGALSKTLRFVLQSALLGLGAYLVIEGQASGGVMIAASIMGSRALAPVELAISIWRPFLAARQAGERLRAALRNGDAPKPDVAPERAVHRLTVEQVTIAAPGGTTAIVHNASFALEAGQAVGIIGPSAAGKSTLARALVGIWSIARGEIRLDGATLDQWPAEIRGGMIGYLPQDVELFDGTVAENIARFDPEIDEAAVIAAAKAAGAYEMILKLPKGFEMRIGEAGATLSGGQRQRIALARALYKDPFMVVLDEPNASLDAEGDAALTDAIRRVRARGGIAVIIAHRPAALAAVDLVLTLATGQVQAFGPKDEVLRKSLAAHPAPGGAALQAVPDARSVPAAAAS</sequence>
<feature type="domain" description="ABC transmembrane type-1" evidence="12">
    <location>
        <begin position="29"/>
        <end position="307"/>
    </location>
</feature>
<evidence type="ECO:0000256" key="1">
    <source>
        <dbReference type="ARBA" id="ARBA00004651"/>
    </source>
</evidence>
<dbReference type="PROSITE" id="PS50893">
    <property type="entry name" value="ABC_TRANSPORTER_2"/>
    <property type="match status" value="1"/>
</dbReference>
<name>A0ABS0P108_9BRAD</name>
<dbReference type="InterPro" id="IPR003593">
    <property type="entry name" value="AAA+_ATPase"/>
</dbReference>
<dbReference type="Gene3D" id="3.40.50.300">
    <property type="entry name" value="P-loop containing nucleotide triphosphate hydrolases"/>
    <property type="match status" value="1"/>
</dbReference>
<keyword evidence="7 10" id="KW-0472">Membrane</keyword>
<evidence type="ECO:0000256" key="8">
    <source>
        <dbReference type="ARBA" id="ARBA00024722"/>
    </source>
</evidence>
<evidence type="ECO:0000313" key="14">
    <source>
        <dbReference type="Proteomes" id="UP001194539"/>
    </source>
</evidence>
<dbReference type="InterPro" id="IPR003439">
    <property type="entry name" value="ABC_transporter-like_ATP-bd"/>
</dbReference>
<dbReference type="EMBL" id="JACEGD010000010">
    <property type="protein sequence ID" value="MBH5386951.1"/>
    <property type="molecule type" value="Genomic_DNA"/>
</dbReference>
<dbReference type="InterPro" id="IPR011527">
    <property type="entry name" value="ABC1_TM_dom"/>
</dbReference>
<comment type="caution">
    <text evidence="13">The sequence shown here is derived from an EMBL/GenBank/DDBJ whole genome shotgun (WGS) entry which is preliminary data.</text>
</comment>
<evidence type="ECO:0000256" key="2">
    <source>
        <dbReference type="ARBA" id="ARBA00005417"/>
    </source>
</evidence>
<gene>
    <name evidence="13" type="ORF">H1B27_11765</name>
</gene>
<dbReference type="RefSeq" id="WP_197966165.1">
    <property type="nucleotide sequence ID" value="NZ_JACEGD010000010.1"/>
</dbReference>
<organism evidence="13 14">
    <name type="scientific">Bradyrhizobium diversitatis</name>
    <dbReference type="NCBI Taxonomy" id="2755406"/>
    <lineage>
        <taxon>Bacteria</taxon>
        <taxon>Pseudomonadati</taxon>
        <taxon>Pseudomonadota</taxon>
        <taxon>Alphaproteobacteria</taxon>
        <taxon>Hyphomicrobiales</taxon>
        <taxon>Nitrobacteraceae</taxon>
        <taxon>Bradyrhizobium</taxon>
    </lineage>
</organism>
<evidence type="ECO:0000256" key="3">
    <source>
        <dbReference type="ARBA" id="ARBA00022692"/>
    </source>
</evidence>
<dbReference type="Pfam" id="PF00005">
    <property type="entry name" value="ABC_tran"/>
    <property type="match status" value="1"/>
</dbReference>
<dbReference type="InterPro" id="IPR027417">
    <property type="entry name" value="P-loop_NTPase"/>
</dbReference>
<dbReference type="InterPro" id="IPR017871">
    <property type="entry name" value="ABC_transporter-like_CS"/>
</dbReference>
<feature type="region of interest" description="Disordered" evidence="9">
    <location>
        <begin position="572"/>
        <end position="592"/>
    </location>
</feature>
<dbReference type="SUPFAM" id="SSF52540">
    <property type="entry name" value="P-loop containing nucleoside triphosphate hydrolases"/>
    <property type="match status" value="1"/>
</dbReference>
<protein>
    <submittedName>
        <fullName evidence="13">Type I secretion system permease/ATPase</fullName>
    </submittedName>
</protein>
<evidence type="ECO:0000256" key="5">
    <source>
        <dbReference type="ARBA" id="ARBA00022840"/>
    </source>
</evidence>
<dbReference type="PANTHER" id="PTHR24221:SF248">
    <property type="entry name" value="ABC TRANSPORTER TRANSMEMBRANE REGION"/>
    <property type="match status" value="1"/>
</dbReference>
<evidence type="ECO:0000256" key="6">
    <source>
        <dbReference type="ARBA" id="ARBA00022989"/>
    </source>
</evidence>
<keyword evidence="6 10" id="KW-1133">Transmembrane helix</keyword>
<feature type="domain" description="ABC transporter" evidence="11">
    <location>
        <begin position="338"/>
        <end position="574"/>
    </location>
</feature>
<evidence type="ECO:0000256" key="10">
    <source>
        <dbReference type="SAM" id="Phobius"/>
    </source>
</evidence>
<dbReference type="InterPro" id="IPR036640">
    <property type="entry name" value="ABC1_TM_sf"/>
</dbReference>
<feature type="transmembrane region" description="Helical" evidence="10">
    <location>
        <begin position="27"/>
        <end position="50"/>
    </location>
</feature>
<dbReference type="Gene3D" id="1.20.1560.10">
    <property type="entry name" value="ABC transporter type 1, transmembrane domain"/>
    <property type="match status" value="1"/>
</dbReference>
<evidence type="ECO:0000256" key="7">
    <source>
        <dbReference type="ARBA" id="ARBA00023136"/>
    </source>
</evidence>
<dbReference type="SMART" id="SM00382">
    <property type="entry name" value="AAA"/>
    <property type="match status" value="1"/>
</dbReference>
<dbReference type="PROSITE" id="PS00211">
    <property type="entry name" value="ABC_TRANSPORTER_1"/>
    <property type="match status" value="1"/>
</dbReference>
<keyword evidence="14" id="KW-1185">Reference proteome</keyword>
<feature type="transmembrane region" description="Helical" evidence="10">
    <location>
        <begin position="62"/>
        <end position="82"/>
    </location>
</feature>
<evidence type="ECO:0000259" key="12">
    <source>
        <dbReference type="PROSITE" id="PS50929"/>
    </source>
</evidence>
<evidence type="ECO:0000256" key="4">
    <source>
        <dbReference type="ARBA" id="ARBA00022741"/>
    </source>
</evidence>
<evidence type="ECO:0000256" key="9">
    <source>
        <dbReference type="SAM" id="MobiDB-lite"/>
    </source>
</evidence>
<comment type="subcellular location">
    <subcellularLocation>
        <location evidence="1">Cell membrane</location>
        <topology evidence="1">Multi-pass membrane protein</topology>
    </subcellularLocation>
</comment>
<dbReference type="PROSITE" id="PS50929">
    <property type="entry name" value="ABC_TM1F"/>
    <property type="match status" value="1"/>
</dbReference>
<evidence type="ECO:0000313" key="13">
    <source>
        <dbReference type="EMBL" id="MBH5386951.1"/>
    </source>
</evidence>
<comment type="function">
    <text evidence="8">Involved in beta-(1--&gt;2)glucan export. Transmembrane domains (TMD) form a pore in the inner membrane and the ATP-binding domain (NBD) is responsible for energy generation.</text>
</comment>
<dbReference type="SUPFAM" id="SSF90123">
    <property type="entry name" value="ABC transporter transmembrane region"/>
    <property type="match status" value="1"/>
</dbReference>
<dbReference type="Pfam" id="PF00664">
    <property type="entry name" value="ABC_membrane"/>
    <property type="match status" value="1"/>
</dbReference>
<dbReference type="Proteomes" id="UP001194539">
    <property type="component" value="Unassembled WGS sequence"/>
</dbReference>
<dbReference type="NCBIfam" id="TIGR01842">
    <property type="entry name" value="type_I_sec_PrtD"/>
    <property type="match status" value="1"/>
</dbReference>
<evidence type="ECO:0000259" key="11">
    <source>
        <dbReference type="PROSITE" id="PS50893"/>
    </source>
</evidence>